<feature type="region of interest" description="Disordered" evidence="4">
    <location>
        <begin position="81"/>
        <end position="101"/>
    </location>
</feature>
<dbReference type="Proteomes" id="UP000681722">
    <property type="component" value="Unassembled WGS sequence"/>
</dbReference>
<evidence type="ECO:0000313" key="6">
    <source>
        <dbReference type="EMBL" id="CAF0888451.1"/>
    </source>
</evidence>
<organism evidence="6 9">
    <name type="scientific">Didymodactylos carnosus</name>
    <dbReference type="NCBI Taxonomy" id="1234261"/>
    <lineage>
        <taxon>Eukaryota</taxon>
        <taxon>Metazoa</taxon>
        <taxon>Spiralia</taxon>
        <taxon>Gnathifera</taxon>
        <taxon>Rotifera</taxon>
        <taxon>Eurotatoria</taxon>
        <taxon>Bdelloidea</taxon>
        <taxon>Philodinida</taxon>
        <taxon>Philodinidae</taxon>
        <taxon>Didymodactylos</taxon>
    </lineage>
</organism>
<dbReference type="PANTHER" id="PTHR13168:SF0">
    <property type="entry name" value="C-MYC-BINDING PROTEIN"/>
    <property type="match status" value="1"/>
</dbReference>
<dbReference type="GO" id="GO:0005634">
    <property type="term" value="C:nucleus"/>
    <property type="evidence" value="ECO:0007669"/>
    <property type="project" value="UniProtKB-SubCell"/>
</dbReference>
<sequence>MTSTYRPNESKREEFRRYLEKGGVIDAITRALVALYEEAEKPNNAAEFVRRFMGAAGPDSAETESLKNEVMVLKEKLDETTRENEMLKERLQKYENSEKGQ</sequence>
<comment type="similarity">
    <text evidence="2">Belongs to the AMY1 family.</text>
</comment>
<dbReference type="EMBL" id="CAJOBC010001350">
    <property type="protein sequence ID" value="CAF3673219.1"/>
    <property type="molecule type" value="Genomic_DNA"/>
</dbReference>
<keyword evidence="9" id="KW-1185">Reference proteome</keyword>
<dbReference type="PANTHER" id="PTHR13168">
    <property type="entry name" value="ASSOCIATE OF C-MYC AMY-1"/>
    <property type="match status" value="1"/>
</dbReference>
<comment type="subcellular location">
    <subcellularLocation>
        <location evidence="1">Nucleus</location>
    </subcellularLocation>
</comment>
<evidence type="ECO:0000256" key="3">
    <source>
        <dbReference type="ARBA" id="ARBA00023242"/>
    </source>
</evidence>
<dbReference type="Proteomes" id="UP000682733">
    <property type="component" value="Unassembled WGS sequence"/>
</dbReference>
<dbReference type="CDD" id="cd21937">
    <property type="entry name" value="ZIP_MycBP-like"/>
    <property type="match status" value="1"/>
</dbReference>
<evidence type="ECO:0000313" key="9">
    <source>
        <dbReference type="Proteomes" id="UP000663829"/>
    </source>
</evidence>
<dbReference type="PRINTS" id="PR02028">
    <property type="entry name" value="CMYCBINDINGP"/>
</dbReference>
<dbReference type="Proteomes" id="UP000663829">
    <property type="component" value="Unassembled WGS sequence"/>
</dbReference>
<evidence type="ECO:0000313" key="8">
    <source>
        <dbReference type="EMBL" id="CAF3673219.1"/>
    </source>
</evidence>
<reference evidence="6" key="1">
    <citation type="submission" date="2021-02" db="EMBL/GenBank/DDBJ databases">
        <authorList>
            <person name="Nowell W R."/>
        </authorList>
    </citation>
    <scope>NUCLEOTIDE SEQUENCE</scope>
</reference>
<comment type="caution">
    <text evidence="6">The sequence shown here is derived from an EMBL/GenBank/DDBJ whole genome shotgun (WGS) entry which is preliminary data.</text>
</comment>
<evidence type="ECO:0000256" key="2">
    <source>
        <dbReference type="ARBA" id="ARBA00009389"/>
    </source>
</evidence>
<dbReference type="Proteomes" id="UP000677228">
    <property type="component" value="Unassembled WGS sequence"/>
</dbReference>
<evidence type="ECO:0000256" key="1">
    <source>
        <dbReference type="ARBA" id="ARBA00004123"/>
    </source>
</evidence>
<name>A0A813YSJ0_9BILA</name>
<proteinExistence type="inferred from homology"/>
<dbReference type="OrthoDB" id="524165at2759"/>
<dbReference type="EMBL" id="CAJNOK010000236">
    <property type="protein sequence ID" value="CAF0738795.1"/>
    <property type="molecule type" value="Genomic_DNA"/>
</dbReference>
<keyword evidence="3" id="KW-0539">Nucleus</keyword>
<gene>
    <name evidence="6" type="ORF">GPM918_LOCUS7991</name>
    <name evidence="5" type="ORF">OVA965_LOCUS1308</name>
    <name evidence="8" type="ORF">SRO942_LOCUS7991</name>
    <name evidence="7" type="ORF">TMI583_LOCUS1309</name>
</gene>
<evidence type="ECO:0008006" key="10">
    <source>
        <dbReference type="Google" id="ProtNLM"/>
    </source>
</evidence>
<protein>
    <recommendedName>
        <fullName evidence="10">c-Myc-binding protein</fullName>
    </recommendedName>
</protein>
<dbReference type="EMBL" id="CAJOBA010000236">
    <property type="protein sequence ID" value="CAF3515915.1"/>
    <property type="molecule type" value="Genomic_DNA"/>
</dbReference>
<dbReference type="InterPro" id="IPR026060">
    <property type="entry name" value="AMY1"/>
</dbReference>
<evidence type="ECO:0000313" key="5">
    <source>
        <dbReference type="EMBL" id="CAF0738795.1"/>
    </source>
</evidence>
<dbReference type="GO" id="GO:0003713">
    <property type="term" value="F:transcription coactivator activity"/>
    <property type="evidence" value="ECO:0007669"/>
    <property type="project" value="InterPro"/>
</dbReference>
<evidence type="ECO:0000313" key="7">
    <source>
        <dbReference type="EMBL" id="CAF3515915.1"/>
    </source>
</evidence>
<dbReference type="EMBL" id="CAJNOQ010001350">
    <property type="protein sequence ID" value="CAF0888451.1"/>
    <property type="molecule type" value="Genomic_DNA"/>
</dbReference>
<dbReference type="AlphaFoldDB" id="A0A813YSJ0"/>
<dbReference type="Gene3D" id="6.10.250.1060">
    <property type="match status" value="1"/>
</dbReference>
<accession>A0A813YSJ0</accession>
<evidence type="ECO:0000256" key="4">
    <source>
        <dbReference type="SAM" id="MobiDB-lite"/>
    </source>
</evidence>